<dbReference type="PANTHER" id="PTHR33048">
    <property type="entry name" value="PTH11-LIKE INTEGRAL MEMBRANE PROTEIN (AFU_ORTHOLOGUE AFUA_5G11245)"/>
    <property type="match status" value="1"/>
</dbReference>
<evidence type="ECO:0000256" key="5">
    <source>
        <dbReference type="ARBA" id="ARBA00038359"/>
    </source>
</evidence>
<feature type="transmembrane region" description="Helical" evidence="7">
    <location>
        <begin position="177"/>
        <end position="197"/>
    </location>
</feature>
<feature type="transmembrane region" description="Helical" evidence="7">
    <location>
        <begin position="47"/>
        <end position="66"/>
    </location>
</feature>
<dbReference type="InterPro" id="IPR052337">
    <property type="entry name" value="SAT4-like"/>
</dbReference>
<dbReference type="RefSeq" id="XP_033379850.1">
    <property type="nucleotide sequence ID" value="XM_033524624.1"/>
</dbReference>
<feature type="transmembrane region" description="Helical" evidence="7">
    <location>
        <begin position="15"/>
        <end position="35"/>
    </location>
</feature>
<dbReference type="GO" id="GO:0016020">
    <property type="term" value="C:membrane"/>
    <property type="evidence" value="ECO:0007669"/>
    <property type="project" value="UniProtKB-SubCell"/>
</dbReference>
<evidence type="ECO:0000256" key="1">
    <source>
        <dbReference type="ARBA" id="ARBA00004141"/>
    </source>
</evidence>
<dbReference type="GeneID" id="54282021"/>
<organism evidence="9 10">
    <name type="scientific">Aaosphaeria arxii CBS 175.79</name>
    <dbReference type="NCBI Taxonomy" id="1450172"/>
    <lineage>
        <taxon>Eukaryota</taxon>
        <taxon>Fungi</taxon>
        <taxon>Dikarya</taxon>
        <taxon>Ascomycota</taxon>
        <taxon>Pezizomycotina</taxon>
        <taxon>Dothideomycetes</taxon>
        <taxon>Pleosporomycetidae</taxon>
        <taxon>Pleosporales</taxon>
        <taxon>Pleosporales incertae sedis</taxon>
        <taxon>Aaosphaeria</taxon>
    </lineage>
</organism>
<gene>
    <name evidence="9" type="ORF">BU24DRAFT_376734</name>
</gene>
<feature type="transmembrane region" description="Helical" evidence="7">
    <location>
        <begin position="93"/>
        <end position="113"/>
    </location>
</feature>
<evidence type="ECO:0000256" key="3">
    <source>
        <dbReference type="ARBA" id="ARBA00022989"/>
    </source>
</evidence>
<comment type="similarity">
    <text evidence="5">Belongs to the SAT4 family.</text>
</comment>
<evidence type="ECO:0000256" key="7">
    <source>
        <dbReference type="SAM" id="Phobius"/>
    </source>
</evidence>
<comment type="subcellular location">
    <subcellularLocation>
        <location evidence="1">Membrane</location>
        <topology evidence="1">Multi-pass membrane protein</topology>
    </subcellularLocation>
</comment>
<evidence type="ECO:0000259" key="8">
    <source>
        <dbReference type="Pfam" id="PF20684"/>
    </source>
</evidence>
<dbReference type="Proteomes" id="UP000799778">
    <property type="component" value="Unassembled WGS sequence"/>
</dbReference>
<keyword evidence="2 7" id="KW-0812">Transmembrane</keyword>
<name>A0A6A5XF75_9PLEO</name>
<proteinExistence type="inferred from homology"/>
<evidence type="ECO:0000256" key="2">
    <source>
        <dbReference type="ARBA" id="ARBA00022692"/>
    </source>
</evidence>
<dbReference type="EMBL" id="ML978074">
    <property type="protein sequence ID" value="KAF2011511.1"/>
    <property type="molecule type" value="Genomic_DNA"/>
</dbReference>
<dbReference type="InterPro" id="IPR049326">
    <property type="entry name" value="Rhodopsin_dom_fungi"/>
</dbReference>
<keyword evidence="3 7" id="KW-1133">Transmembrane helix</keyword>
<evidence type="ECO:0000256" key="4">
    <source>
        <dbReference type="ARBA" id="ARBA00023136"/>
    </source>
</evidence>
<dbReference type="OrthoDB" id="4682787at2759"/>
<feature type="transmembrane region" description="Helical" evidence="7">
    <location>
        <begin position="209"/>
        <end position="230"/>
    </location>
</feature>
<keyword evidence="4 7" id="KW-0472">Membrane</keyword>
<dbReference type="AlphaFoldDB" id="A0A6A5XF75"/>
<feature type="transmembrane region" description="Helical" evidence="7">
    <location>
        <begin position="250"/>
        <end position="268"/>
    </location>
</feature>
<keyword evidence="10" id="KW-1185">Reference proteome</keyword>
<feature type="compositionally biased region" description="Basic and acidic residues" evidence="6">
    <location>
        <begin position="338"/>
        <end position="356"/>
    </location>
</feature>
<evidence type="ECO:0000313" key="9">
    <source>
        <dbReference type="EMBL" id="KAF2011511.1"/>
    </source>
</evidence>
<dbReference type="Pfam" id="PF20684">
    <property type="entry name" value="Fung_rhodopsin"/>
    <property type="match status" value="1"/>
</dbReference>
<feature type="region of interest" description="Disordered" evidence="6">
    <location>
        <begin position="306"/>
        <end position="367"/>
    </location>
</feature>
<feature type="transmembrane region" description="Helical" evidence="7">
    <location>
        <begin position="125"/>
        <end position="147"/>
    </location>
</feature>
<evidence type="ECO:0000256" key="6">
    <source>
        <dbReference type="SAM" id="MobiDB-lite"/>
    </source>
</evidence>
<protein>
    <recommendedName>
        <fullName evidence="8">Rhodopsin domain-containing protein</fullName>
    </recommendedName>
</protein>
<dbReference type="PANTHER" id="PTHR33048:SF163">
    <property type="entry name" value="INTEGRAL MEMBRANE PROTEIN (AFU_ORTHOLOGUE AFUA_8G05510)"/>
    <property type="match status" value="1"/>
</dbReference>
<accession>A0A6A5XF75</accession>
<feature type="domain" description="Rhodopsin" evidence="8">
    <location>
        <begin position="33"/>
        <end position="272"/>
    </location>
</feature>
<feature type="compositionally biased region" description="Basic and acidic residues" evidence="6">
    <location>
        <begin position="320"/>
        <end position="331"/>
    </location>
</feature>
<evidence type="ECO:0000313" key="10">
    <source>
        <dbReference type="Proteomes" id="UP000799778"/>
    </source>
</evidence>
<sequence>MSDSPQEWPNRKHEIIWSTVTVCILATLILIWRIVYGVMKKRKLLVCDYLLIIAAIMNISTVGLRFKTTDLALGRHILDPSIEKPKDIFAYMYYLYCSQVVNLIAMAVLKYSICSYLLVLKFSKVYTVIVWLSILMVTVFNLLLPFFGNVSCTPFEKNWNKALPGKCWYKGNQGITYMQGVSNCVTDVVYVVAPIIYLRTVQLPRRTQWGLRCVFLLGLVATACSVMKTIELSALRKTKDPTWDGVNLTIWSATELSVGILISSLPPLRAQFDRLFRRILPSTIMSKSKTPGGGSIPLYNLSKHQYSKPMGRSEDQDDGSSERHILPENHTEGVIMKTVEHEVTTTELDPRKDDPFRNGSPDNKFLK</sequence>
<reference evidence="9" key="1">
    <citation type="journal article" date="2020" name="Stud. Mycol.">
        <title>101 Dothideomycetes genomes: a test case for predicting lifestyles and emergence of pathogens.</title>
        <authorList>
            <person name="Haridas S."/>
            <person name="Albert R."/>
            <person name="Binder M."/>
            <person name="Bloem J."/>
            <person name="Labutti K."/>
            <person name="Salamov A."/>
            <person name="Andreopoulos B."/>
            <person name="Baker S."/>
            <person name="Barry K."/>
            <person name="Bills G."/>
            <person name="Bluhm B."/>
            <person name="Cannon C."/>
            <person name="Castanera R."/>
            <person name="Culley D."/>
            <person name="Daum C."/>
            <person name="Ezra D."/>
            <person name="Gonzalez J."/>
            <person name="Henrissat B."/>
            <person name="Kuo A."/>
            <person name="Liang C."/>
            <person name="Lipzen A."/>
            <person name="Lutzoni F."/>
            <person name="Magnuson J."/>
            <person name="Mondo S."/>
            <person name="Nolan M."/>
            <person name="Ohm R."/>
            <person name="Pangilinan J."/>
            <person name="Park H.-J."/>
            <person name="Ramirez L."/>
            <person name="Alfaro M."/>
            <person name="Sun H."/>
            <person name="Tritt A."/>
            <person name="Yoshinaga Y."/>
            <person name="Zwiers L.-H."/>
            <person name="Turgeon B."/>
            <person name="Goodwin S."/>
            <person name="Spatafora J."/>
            <person name="Crous P."/>
            <person name="Grigoriev I."/>
        </authorList>
    </citation>
    <scope>NUCLEOTIDE SEQUENCE</scope>
    <source>
        <strain evidence="9">CBS 175.79</strain>
    </source>
</reference>